<keyword evidence="11" id="KW-1185">Reference proteome</keyword>
<feature type="transmembrane region" description="Helical" evidence="9">
    <location>
        <begin position="53"/>
        <end position="75"/>
    </location>
</feature>
<feature type="transmembrane region" description="Helical" evidence="9">
    <location>
        <begin position="114"/>
        <end position="135"/>
    </location>
</feature>
<keyword evidence="4" id="KW-1003">Cell membrane</keyword>
<feature type="region of interest" description="Disordered" evidence="8">
    <location>
        <begin position="1"/>
        <end position="44"/>
    </location>
</feature>
<feature type="region of interest" description="Disordered" evidence="8">
    <location>
        <begin position="397"/>
        <end position="431"/>
    </location>
</feature>
<evidence type="ECO:0000256" key="1">
    <source>
        <dbReference type="ARBA" id="ARBA00004651"/>
    </source>
</evidence>
<keyword evidence="3" id="KW-0813">Transport</keyword>
<feature type="transmembrane region" description="Helical" evidence="9">
    <location>
        <begin position="351"/>
        <end position="379"/>
    </location>
</feature>
<evidence type="ECO:0000256" key="4">
    <source>
        <dbReference type="ARBA" id="ARBA00022475"/>
    </source>
</evidence>
<keyword evidence="5 9" id="KW-0812">Transmembrane</keyword>
<dbReference type="Pfam" id="PF01594">
    <property type="entry name" value="AI-2E_transport"/>
    <property type="match status" value="1"/>
</dbReference>
<feature type="transmembrane region" description="Helical" evidence="9">
    <location>
        <begin position="257"/>
        <end position="282"/>
    </location>
</feature>
<evidence type="ECO:0000256" key="9">
    <source>
        <dbReference type="SAM" id="Phobius"/>
    </source>
</evidence>
<evidence type="ECO:0000313" key="11">
    <source>
        <dbReference type="Proteomes" id="UP000313948"/>
    </source>
</evidence>
<protein>
    <submittedName>
        <fullName evidence="10">AI-2E family transporter</fullName>
    </submittedName>
</protein>
<reference evidence="10 11" key="1">
    <citation type="submission" date="2019-05" db="EMBL/GenBank/DDBJ databases">
        <title>Georgenia *** sp. nov., and Georgenia *** sp. nov., isolated from the intestinal contents of plateau pika (Ochotona curzoniae) in the Qinghai-Tibet plateau of China.</title>
        <authorList>
            <person name="Tian Z."/>
        </authorList>
    </citation>
    <scope>NUCLEOTIDE SEQUENCE [LARGE SCALE GENOMIC DNA]</scope>
    <source>
        <strain evidence="10 11">Z294</strain>
    </source>
</reference>
<comment type="subcellular location">
    <subcellularLocation>
        <location evidence="1">Cell membrane</location>
        <topology evidence="1">Multi-pass membrane protein</topology>
    </subcellularLocation>
</comment>
<evidence type="ECO:0000256" key="3">
    <source>
        <dbReference type="ARBA" id="ARBA00022448"/>
    </source>
</evidence>
<feature type="transmembrane region" description="Helical" evidence="9">
    <location>
        <begin position="81"/>
        <end position="102"/>
    </location>
</feature>
<feature type="transmembrane region" description="Helical" evidence="9">
    <location>
        <begin position="288"/>
        <end position="308"/>
    </location>
</feature>
<dbReference type="RefSeq" id="WP_139948332.1">
    <property type="nucleotide sequence ID" value="NZ_CP040899.1"/>
</dbReference>
<evidence type="ECO:0000256" key="8">
    <source>
        <dbReference type="SAM" id="MobiDB-lite"/>
    </source>
</evidence>
<feature type="transmembrane region" description="Helical" evidence="9">
    <location>
        <begin position="315"/>
        <end position="331"/>
    </location>
</feature>
<evidence type="ECO:0000256" key="6">
    <source>
        <dbReference type="ARBA" id="ARBA00022989"/>
    </source>
</evidence>
<evidence type="ECO:0000256" key="5">
    <source>
        <dbReference type="ARBA" id="ARBA00022692"/>
    </source>
</evidence>
<comment type="similarity">
    <text evidence="2">Belongs to the autoinducer-2 exporter (AI-2E) (TC 2.A.86) family.</text>
</comment>
<feature type="transmembrane region" description="Helical" evidence="9">
    <location>
        <begin position="191"/>
        <end position="215"/>
    </location>
</feature>
<gene>
    <name evidence="10" type="ORF">FE251_06720</name>
</gene>
<keyword evidence="7 9" id="KW-0472">Membrane</keyword>
<organism evidence="10 11">
    <name type="scientific">Georgenia wutianyii</name>
    <dbReference type="NCBI Taxonomy" id="2585135"/>
    <lineage>
        <taxon>Bacteria</taxon>
        <taxon>Bacillati</taxon>
        <taxon>Actinomycetota</taxon>
        <taxon>Actinomycetes</taxon>
        <taxon>Micrococcales</taxon>
        <taxon>Bogoriellaceae</taxon>
        <taxon>Georgenia</taxon>
    </lineage>
</organism>
<dbReference type="InterPro" id="IPR002549">
    <property type="entry name" value="AI-2E-like"/>
</dbReference>
<name>A0ABX5VKV7_9MICO</name>
<sequence length="431" mass="45601">MRKQRRAARAGSDAATSPAPDHDVGAVAAPDEPSSRAARDPGRTTRVLLDPGNVWRTGLVVVGLIVLVVVGRFVLAQGRSLIFIVVMAWFASLAMEPAVAWLSRHMRRGAATGLTFAAIVLFLVVFFGLFGQLIVEQVSALVQSAPDRARDALDWVNQRLGTSYSFDDLTRNLDLTSDRAAGLATQLAGGLVAALGSIAGAVASFFMFALLLFYLSADGPRLRRWIASLFPPPIQKTTLVVWDTTAEKTGRYVTARLTLAAVNATASTIVFLVIGLPSWLALGLWTGLVAQFVPAIGTYISIVLPTLVGLLSPNPWLGVIVVGWAVLYQQVENLTIEPRISARAVNVHPAVSFGSVILGTSLFGIAGALLAIPVIAMLLTLLDLYRTRYELVPELDAPPGSAAAHPGRDPAHGPPATRPDDAAPEGPASSA</sequence>
<evidence type="ECO:0000256" key="7">
    <source>
        <dbReference type="ARBA" id="ARBA00023136"/>
    </source>
</evidence>
<dbReference type="EMBL" id="CP040899">
    <property type="protein sequence ID" value="QDB79096.1"/>
    <property type="molecule type" value="Genomic_DNA"/>
</dbReference>
<dbReference type="Proteomes" id="UP000313948">
    <property type="component" value="Chromosome"/>
</dbReference>
<feature type="compositionally biased region" description="Basic and acidic residues" evidence="8">
    <location>
        <begin position="33"/>
        <end position="43"/>
    </location>
</feature>
<evidence type="ECO:0000256" key="2">
    <source>
        <dbReference type="ARBA" id="ARBA00009773"/>
    </source>
</evidence>
<proteinExistence type="inferred from homology"/>
<dbReference type="PANTHER" id="PTHR21716">
    <property type="entry name" value="TRANSMEMBRANE PROTEIN"/>
    <property type="match status" value="1"/>
</dbReference>
<keyword evidence="6 9" id="KW-1133">Transmembrane helix</keyword>
<accession>A0ABX5VKV7</accession>
<dbReference type="PANTHER" id="PTHR21716:SF53">
    <property type="entry name" value="PERMEASE PERM-RELATED"/>
    <property type="match status" value="1"/>
</dbReference>
<evidence type="ECO:0000313" key="10">
    <source>
        <dbReference type="EMBL" id="QDB79096.1"/>
    </source>
</evidence>